<dbReference type="Proteomes" id="UP000704712">
    <property type="component" value="Unassembled WGS sequence"/>
</dbReference>
<dbReference type="EMBL" id="JAACNO010000142">
    <property type="protein sequence ID" value="KAF4149692.1"/>
    <property type="molecule type" value="Genomic_DNA"/>
</dbReference>
<name>A0A833W3T2_PHYIN</name>
<keyword evidence="3" id="KW-1185">Reference proteome</keyword>
<evidence type="ECO:0000313" key="1">
    <source>
        <dbReference type="EMBL" id="KAF4041284.1"/>
    </source>
</evidence>
<dbReference type="AlphaFoldDB" id="A0A833W3T2"/>
<accession>A0A833W3T2</accession>
<reference evidence="1" key="1">
    <citation type="submission" date="2020-04" db="EMBL/GenBank/DDBJ databases">
        <title>Hybrid Assembly of Korean Phytophthora infestans isolates.</title>
        <authorList>
            <person name="Prokchorchik M."/>
            <person name="Lee Y."/>
            <person name="Seo J."/>
            <person name="Cho J.-H."/>
            <person name="Park Y.-E."/>
            <person name="Jang D.-C."/>
            <person name="Im J.-S."/>
            <person name="Choi J.-G."/>
            <person name="Park H.-J."/>
            <person name="Lee G.-B."/>
            <person name="Lee Y.-G."/>
            <person name="Hong S.-Y."/>
            <person name="Cho K."/>
            <person name="Sohn K.H."/>
        </authorList>
    </citation>
    <scope>NUCLEOTIDE SEQUENCE</scope>
    <source>
        <strain evidence="1">KR_1_A1</strain>
        <strain evidence="2">KR_2_A2</strain>
    </source>
</reference>
<dbReference type="SUPFAM" id="SSF158702">
    <property type="entry name" value="Sec63 N-terminal domain-like"/>
    <property type="match status" value="1"/>
</dbReference>
<dbReference type="Proteomes" id="UP000602510">
    <property type="component" value="Unassembled WGS sequence"/>
</dbReference>
<protein>
    <submittedName>
        <fullName evidence="1">Sec63 Brl domain</fullName>
    </submittedName>
</protein>
<proteinExistence type="predicted"/>
<evidence type="ECO:0000313" key="3">
    <source>
        <dbReference type="Proteomes" id="UP000602510"/>
    </source>
</evidence>
<gene>
    <name evidence="1" type="ORF">GN244_ATG06460</name>
    <name evidence="2" type="ORF">GN958_ATG01088</name>
</gene>
<comment type="caution">
    <text evidence="1">The sequence shown here is derived from an EMBL/GenBank/DDBJ whole genome shotgun (WGS) entry which is preliminary data.</text>
</comment>
<sequence length="63" mass="7168">MLLLVCFSKQHERLSPAHSFCDTLCFSYTIHAMVDVISSNRWLKPALAAMDLAQMVPMEQRIA</sequence>
<dbReference type="EMBL" id="WSZM01000127">
    <property type="protein sequence ID" value="KAF4041284.1"/>
    <property type="molecule type" value="Genomic_DNA"/>
</dbReference>
<organism evidence="1 3">
    <name type="scientific">Phytophthora infestans</name>
    <name type="common">Potato late blight agent</name>
    <name type="synonym">Botrytis infestans</name>
    <dbReference type="NCBI Taxonomy" id="4787"/>
    <lineage>
        <taxon>Eukaryota</taxon>
        <taxon>Sar</taxon>
        <taxon>Stramenopiles</taxon>
        <taxon>Oomycota</taxon>
        <taxon>Peronosporomycetes</taxon>
        <taxon>Peronosporales</taxon>
        <taxon>Peronosporaceae</taxon>
        <taxon>Phytophthora</taxon>
    </lineage>
</organism>
<evidence type="ECO:0000313" key="2">
    <source>
        <dbReference type="EMBL" id="KAF4149692.1"/>
    </source>
</evidence>